<evidence type="ECO:0008006" key="5">
    <source>
        <dbReference type="Google" id="ProtNLM"/>
    </source>
</evidence>
<feature type="region of interest" description="Disordered" evidence="2">
    <location>
        <begin position="211"/>
        <end position="239"/>
    </location>
</feature>
<dbReference type="Proteomes" id="UP000184020">
    <property type="component" value="Unassembled WGS sequence"/>
</dbReference>
<evidence type="ECO:0000313" key="4">
    <source>
        <dbReference type="Proteomes" id="UP000184020"/>
    </source>
</evidence>
<dbReference type="STRING" id="229205.SAMN05444372_10186"/>
<dbReference type="OrthoDB" id="1371949at2"/>
<keyword evidence="4" id="KW-1185">Reference proteome</keyword>
<name>A0A1M5FDJ0_9FLAO</name>
<organism evidence="3 4">
    <name type="scientific">Flavobacterium micromati</name>
    <dbReference type="NCBI Taxonomy" id="229205"/>
    <lineage>
        <taxon>Bacteria</taxon>
        <taxon>Pseudomonadati</taxon>
        <taxon>Bacteroidota</taxon>
        <taxon>Flavobacteriia</taxon>
        <taxon>Flavobacteriales</taxon>
        <taxon>Flavobacteriaceae</taxon>
        <taxon>Flavobacterium</taxon>
    </lineage>
</organism>
<evidence type="ECO:0000256" key="2">
    <source>
        <dbReference type="SAM" id="MobiDB-lite"/>
    </source>
</evidence>
<dbReference type="RefSeq" id="WP_073016124.1">
    <property type="nucleotide sequence ID" value="NZ_FQWF01000001.1"/>
</dbReference>
<dbReference type="SUPFAM" id="SSF58113">
    <property type="entry name" value="Apolipoprotein A-I"/>
    <property type="match status" value="1"/>
</dbReference>
<protein>
    <recommendedName>
        <fullName evidence="5">YtxH domain-containing protein</fullName>
    </recommendedName>
</protein>
<evidence type="ECO:0000313" key="3">
    <source>
        <dbReference type="EMBL" id="SHF89620.1"/>
    </source>
</evidence>
<dbReference type="Gene3D" id="1.20.5.1230">
    <property type="entry name" value="Apolipoprotein A-I"/>
    <property type="match status" value="1"/>
</dbReference>
<gene>
    <name evidence="3" type="ORF">SAMN05444372_10186</name>
</gene>
<dbReference type="EMBL" id="FQWF01000001">
    <property type="protein sequence ID" value="SHF89620.1"/>
    <property type="molecule type" value="Genomic_DNA"/>
</dbReference>
<accession>A0A1M5FDJ0</accession>
<feature type="compositionally biased region" description="Basic and acidic residues" evidence="2">
    <location>
        <begin position="223"/>
        <end position="239"/>
    </location>
</feature>
<reference evidence="4" key="1">
    <citation type="submission" date="2016-11" db="EMBL/GenBank/DDBJ databases">
        <authorList>
            <person name="Varghese N."/>
            <person name="Submissions S."/>
        </authorList>
    </citation>
    <scope>NUCLEOTIDE SEQUENCE [LARGE SCALE GENOMIC DNA]</scope>
    <source>
        <strain evidence="4">DSM 17659</strain>
    </source>
</reference>
<proteinExistence type="predicted"/>
<sequence>MGVSSFLKNLFGSAKGTATTLTNKADDSFIQTKEKLRPYLEKVEDYTVDVIEKARETVAPYLDKAELLAQETFVNVKESAGPYIEKTKSFATESFETIKENAAPIVENIESLATQTKEKVNEYADKAEEILENIKSNFDDKAETNATIANAAADIEVIKTESIEQVLDKSEIVADSFDNAALETSQKLADFPENNKNRIVENVQEIKYNNEVEMNNSASTENLSKKTDDFIKDSETKAT</sequence>
<dbReference type="AlphaFoldDB" id="A0A1M5FDJ0"/>
<feature type="compositionally biased region" description="Polar residues" evidence="2">
    <location>
        <begin position="212"/>
        <end position="222"/>
    </location>
</feature>
<feature type="coiled-coil region" evidence="1">
    <location>
        <begin position="106"/>
        <end position="144"/>
    </location>
</feature>
<keyword evidence="1" id="KW-0175">Coiled coil</keyword>
<evidence type="ECO:0000256" key="1">
    <source>
        <dbReference type="SAM" id="Coils"/>
    </source>
</evidence>